<evidence type="ECO:0000259" key="11">
    <source>
        <dbReference type="PROSITE" id="PS50109"/>
    </source>
</evidence>
<evidence type="ECO:0000256" key="7">
    <source>
        <dbReference type="ARBA" id="ARBA00022777"/>
    </source>
</evidence>
<dbReference type="Gene3D" id="1.10.287.130">
    <property type="match status" value="1"/>
</dbReference>
<dbReference type="PROSITE" id="PS50109">
    <property type="entry name" value="HIS_KIN"/>
    <property type="match status" value="1"/>
</dbReference>
<dbReference type="GO" id="GO:0016020">
    <property type="term" value="C:membrane"/>
    <property type="evidence" value="ECO:0007669"/>
    <property type="project" value="UniProtKB-SubCell"/>
</dbReference>
<dbReference type="PANTHER" id="PTHR45528:SF12">
    <property type="entry name" value="SENSOR HISTIDINE KINASE ARSS"/>
    <property type="match status" value="1"/>
</dbReference>
<dbReference type="CDD" id="cd00082">
    <property type="entry name" value="HisKA"/>
    <property type="match status" value="1"/>
</dbReference>
<dbReference type="CDD" id="cd06225">
    <property type="entry name" value="HAMP"/>
    <property type="match status" value="1"/>
</dbReference>
<evidence type="ECO:0000256" key="3">
    <source>
        <dbReference type="ARBA" id="ARBA00012438"/>
    </source>
</evidence>
<dbReference type="InterPro" id="IPR036890">
    <property type="entry name" value="HATPase_C_sf"/>
</dbReference>
<dbReference type="RefSeq" id="WP_152299976.1">
    <property type="nucleotide sequence ID" value="NZ_CP041166.1"/>
</dbReference>
<evidence type="ECO:0000256" key="2">
    <source>
        <dbReference type="ARBA" id="ARBA00004141"/>
    </source>
</evidence>
<sequence length="410" mass="48178">MKKHSILFTINVIFLISLILISASFALHYNFNKQREKYFNHKRDMEISKFFMHQYRNGGLSDELQEYIQSLGFSIVLNLDEIKSILNTKNIKSREVKSNKLFKIRHLELKDSSFVFIQTPNEKIILTDNSRSSDDENTIFIAYISIFLIFIFLYLSIINKLKPLKILKEGVKEFGNENFDLNCLTSNKDEISQLANEFHMSAKKLKKLKESRNVFIRNIMHELKTPITKGKFLTQLPQTEENIESMQKVFYRLESLINEFASIEELISTKKELEKKWYFLEDIVDNAMDLLMCGEDEVIKEFDNIKIYVDFNIFSIALKNLLDNGIKYSKDKKVVVKMDANRLVFENVGQKLSYELKNYFEPFFKDDNSKPAQSFGLGLYIVKHILDAHSLNLKYEHEKGINKFIIELPL</sequence>
<name>A0AAJ4DNA3_9BACT</name>
<comment type="subcellular location">
    <subcellularLocation>
        <location evidence="2">Membrane</location>
        <topology evidence="2">Multi-pass membrane protein</topology>
    </subcellularLocation>
</comment>
<evidence type="ECO:0000256" key="10">
    <source>
        <dbReference type="SAM" id="Phobius"/>
    </source>
</evidence>
<dbReference type="SUPFAM" id="SSF47384">
    <property type="entry name" value="Homodimeric domain of signal transducing histidine kinase"/>
    <property type="match status" value="1"/>
</dbReference>
<comment type="catalytic activity">
    <reaction evidence="1">
        <text>ATP + protein L-histidine = ADP + protein N-phospho-L-histidine.</text>
        <dbReference type="EC" id="2.7.13.3"/>
    </reaction>
</comment>
<evidence type="ECO:0000256" key="4">
    <source>
        <dbReference type="ARBA" id="ARBA00022553"/>
    </source>
</evidence>
<dbReference type="EMBL" id="CP041166">
    <property type="protein sequence ID" value="QFR43915.1"/>
    <property type="molecule type" value="Genomic_DNA"/>
</dbReference>
<dbReference type="InterPro" id="IPR047994">
    <property type="entry name" value="ArsS-like"/>
</dbReference>
<evidence type="ECO:0000313" key="13">
    <source>
        <dbReference type="Proteomes" id="UP000326061"/>
    </source>
</evidence>
<gene>
    <name evidence="12" type="ORF">FJR47_08315</name>
</gene>
<dbReference type="InterPro" id="IPR050398">
    <property type="entry name" value="HssS/ArlS-like"/>
</dbReference>
<proteinExistence type="predicted"/>
<evidence type="ECO:0000256" key="1">
    <source>
        <dbReference type="ARBA" id="ARBA00000085"/>
    </source>
</evidence>
<dbReference type="PANTHER" id="PTHR45528">
    <property type="entry name" value="SENSOR HISTIDINE KINASE CPXA"/>
    <property type="match status" value="1"/>
</dbReference>
<feature type="transmembrane region" description="Helical" evidence="10">
    <location>
        <begin position="7"/>
        <end position="29"/>
    </location>
</feature>
<dbReference type="Gene3D" id="3.30.565.10">
    <property type="entry name" value="Histidine kinase-like ATPase, C-terminal domain"/>
    <property type="match status" value="1"/>
</dbReference>
<keyword evidence="4" id="KW-0597">Phosphoprotein</keyword>
<dbReference type="InterPro" id="IPR005467">
    <property type="entry name" value="His_kinase_dom"/>
</dbReference>
<keyword evidence="13" id="KW-1185">Reference proteome</keyword>
<dbReference type="SUPFAM" id="SSF158472">
    <property type="entry name" value="HAMP domain-like"/>
    <property type="match status" value="1"/>
</dbReference>
<evidence type="ECO:0000313" key="12">
    <source>
        <dbReference type="EMBL" id="QFR43915.1"/>
    </source>
</evidence>
<dbReference type="NCBIfam" id="NF038389">
    <property type="entry name" value="ArsS_fam_HK"/>
    <property type="match status" value="1"/>
</dbReference>
<reference evidence="13" key="1">
    <citation type="submission" date="2019-06" db="EMBL/GenBank/DDBJ databases">
        <title>Sulfurimonas gotlandica sp. nov., a chemoautotrophic and psychrotolerant epsilonproteobacterium isolated from a pelagic redoxcline, and an emended description of the genus Sulfurimonas.</title>
        <authorList>
            <person name="Wang S."/>
            <person name="Jiang L."/>
            <person name="Shao Z."/>
        </authorList>
    </citation>
    <scope>NUCLEOTIDE SEQUENCE [LARGE SCALE GENOMIC DNA]</scope>
    <source>
        <strain evidence="13">1-1N</strain>
    </source>
</reference>
<dbReference type="AlphaFoldDB" id="A0AAJ4DNA3"/>
<accession>A0AAJ4DNA3</accession>
<feature type="domain" description="Histidine kinase" evidence="11">
    <location>
        <begin position="218"/>
        <end position="410"/>
    </location>
</feature>
<keyword evidence="9 10" id="KW-0472">Membrane</keyword>
<dbReference type="InterPro" id="IPR003661">
    <property type="entry name" value="HisK_dim/P_dom"/>
</dbReference>
<dbReference type="SMART" id="SM00387">
    <property type="entry name" value="HATPase_c"/>
    <property type="match status" value="1"/>
</dbReference>
<evidence type="ECO:0000256" key="5">
    <source>
        <dbReference type="ARBA" id="ARBA00022679"/>
    </source>
</evidence>
<dbReference type="SUPFAM" id="SSF55874">
    <property type="entry name" value="ATPase domain of HSP90 chaperone/DNA topoisomerase II/histidine kinase"/>
    <property type="match status" value="1"/>
</dbReference>
<keyword evidence="8 10" id="KW-1133">Transmembrane helix</keyword>
<dbReference type="Proteomes" id="UP000326061">
    <property type="component" value="Chromosome"/>
</dbReference>
<protein>
    <recommendedName>
        <fullName evidence="3">histidine kinase</fullName>
        <ecNumber evidence="3">2.7.13.3</ecNumber>
    </recommendedName>
</protein>
<evidence type="ECO:0000256" key="9">
    <source>
        <dbReference type="ARBA" id="ARBA00023136"/>
    </source>
</evidence>
<dbReference type="InterPro" id="IPR036097">
    <property type="entry name" value="HisK_dim/P_sf"/>
</dbReference>
<dbReference type="KEGG" id="suln:FJR47_08315"/>
<keyword evidence="5" id="KW-0808">Transferase</keyword>
<dbReference type="GO" id="GO:0000155">
    <property type="term" value="F:phosphorelay sensor kinase activity"/>
    <property type="evidence" value="ECO:0007669"/>
    <property type="project" value="InterPro"/>
</dbReference>
<evidence type="ECO:0000256" key="6">
    <source>
        <dbReference type="ARBA" id="ARBA00022692"/>
    </source>
</evidence>
<dbReference type="EC" id="2.7.13.3" evidence="3"/>
<evidence type="ECO:0000256" key="8">
    <source>
        <dbReference type="ARBA" id="ARBA00022989"/>
    </source>
</evidence>
<keyword evidence="6 10" id="KW-0812">Transmembrane</keyword>
<dbReference type="InterPro" id="IPR003594">
    <property type="entry name" value="HATPase_dom"/>
</dbReference>
<dbReference type="Pfam" id="PF02518">
    <property type="entry name" value="HATPase_c"/>
    <property type="match status" value="1"/>
</dbReference>
<keyword evidence="7 12" id="KW-0418">Kinase</keyword>
<feature type="transmembrane region" description="Helical" evidence="10">
    <location>
        <begin position="139"/>
        <end position="158"/>
    </location>
</feature>
<organism evidence="12 13">
    <name type="scientific">Sulfurimonas xiamenensis</name>
    <dbReference type="NCBI Taxonomy" id="2590021"/>
    <lineage>
        <taxon>Bacteria</taxon>
        <taxon>Pseudomonadati</taxon>
        <taxon>Campylobacterota</taxon>
        <taxon>Epsilonproteobacteria</taxon>
        <taxon>Campylobacterales</taxon>
        <taxon>Sulfurimonadaceae</taxon>
        <taxon>Sulfurimonas</taxon>
    </lineage>
</organism>